<evidence type="ECO:0000313" key="2">
    <source>
        <dbReference type="Proteomes" id="UP001565447"/>
    </source>
</evidence>
<evidence type="ECO:0000313" key="1">
    <source>
        <dbReference type="EMBL" id="MEY9814080.1"/>
    </source>
</evidence>
<name>A0ACC6URH5_STRAO</name>
<keyword evidence="2" id="KW-1185">Reference proteome</keyword>
<comment type="caution">
    <text evidence="1">The sequence shown here is derived from an EMBL/GenBank/DDBJ whole genome shotgun (WGS) entry which is preliminary data.</text>
</comment>
<proteinExistence type="predicted"/>
<dbReference type="EMBL" id="JBGCBD010000002">
    <property type="protein sequence ID" value="MEY9814080.1"/>
    <property type="molecule type" value="Genomic_DNA"/>
</dbReference>
<protein>
    <submittedName>
        <fullName evidence="1">Uncharacterized protein</fullName>
    </submittedName>
</protein>
<accession>A0ACC6URH5</accession>
<reference evidence="1" key="1">
    <citation type="submission" date="2024-07" db="EMBL/GenBank/DDBJ databases">
        <title>Genome sequencing of plant associated microbes to promote plant fitness in Sorghum bicolor and Oryza sativa.</title>
        <authorList>
            <person name="Coleman-Derr D."/>
        </authorList>
    </citation>
    <scope>NUCLEOTIDE SEQUENCE</scope>
    <source>
        <strain evidence="1">SAI-173</strain>
    </source>
</reference>
<organism evidence="1 2">
    <name type="scientific">Streptomyces albogriseolus</name>
    <dbReference type="NCBI Taxonomy" id="1887"/>
    <lineage>
        <taxon>Bacteria</taxon>
        <taxon>Bacillati</taxon>
        <taxon>Actinomycetota</taxon>
        <taxon>Actinomycetes</taxon>
        <taxon>Kitasatosporales</taxon>
        <taxon>Streptomycetaceae</taxon>
        <taxon>Streptomyces</taxon>
        <taxon>Streptomyces albogriseolus group</taxon>
    </lineage>
</organism>
<sequence>MASAVRWAPWGPALLRFAVSLCLVLAGALVAGCGTDGGSTPEQDVRRDAKVIRQYFPGLGAFEEVVWTGELLGDARAAVPGPSDFRVSGMVRLTASDTRRLRTEYTWQGAPGGPAVLAGIRPYVSGQADWQTSDEFTATVTEGRYAGTFHVDFQKNTLVFDATNPRKKV</sequence>
<dbReference type="Proteomes" id="UP001565447">
    <property type="component" value="Unassembled WGS sequence"/>
</dbReference>
<gene>
    <name evidence="1" type="ORF">RKD21_004337</name>
</gene>